<dbReference type="AlphaFoldDB" id="A0A067SE37"/>
<feature type="compositionally biased region" description="Basic and acidic residues" evidence="2">
    <location>
        <begin position="280"/>
        <end position="290"/>
    </location>
</feature>
<dbReference type="Pfam" id="PF18802">
    <property type="entry name" value="CxC1"/>
    <property type="match status" value="1"/>
</dbReference>
<feature type="compositionally biased region" description="Basic and acidic residues" evidence="2">
    <location>
        <begin position="303"/>
        <end position="313"/>
    </location>
</feature>
<evidence type="ECO:0000259" key="3">
    <source>
        <dbReference type="Pfam" id="PF18802"/>
    </source>
</evidence>
<dbReference type="PANTHER" id="PTHR33096">
    <property type="entry name" value="CXC2 DOMAIN-CONTAINING PROTEIN"/>
    <property type="match status" value="1"/>
</dbReference>
<evidence type="ECO:0000256" key="1">
    <source>
        <dbReference type="SAM" id="Coils"/>
    </source>
</evidence>
<feature type="region of interest" description="Disordered" evidence="2">
    <location>
        <begin position="387"/>
        <end position="416"/>
    </location>
</feature>
<dbReference type="InterPro" id="IPR041320">
    <property type="entry name" value="CxC1"/>
</dbReference>
<proteinExistence type="predicted"/>
<feature type="domain" description="CxC1-like cysteine cluster associated with KDZ transposases" evidence="3">
    <location>
        <begin position="146"/>
        <end position="223"/>
    </location>
</feature>
<dbReference type="EMBL" id="KL142429">
    <property type="protein sequence ID" value="KDR65974.1"/>
    <property type="molecule type" value="Genomic_DNA"/>
</dbReference>
<sequence>MPSAFRRASALGSAAVPAGSTAAPSLVPIASVPVSRRPYGLPEVVVGAEGRVYAAGGTFSQVRAAEGVVLTQDEAVHVPMDPLDGGLGAEAQTKAEKKQRQWRRWSEDIIPALLKPYLSLLHESSGLRNMEEFRQPKGCVGCADGRLIEVSCIFFERIEKISLCTCTDPALQLLNQGLFPCAPLEPTLAVDLNVLDFARSLFANAAPNTTAWCETLEGFLSARNFKLTTRDSLRGRFGNALLWYATLTDTKNLLMRDYLNKVRGAILSMDDEDGEDEDVHYEPQRLRTPTDEPQPDEPQPEDGQERDKNEGFHANRSSEYLRERCPLCFGGENWCKPDELVDVIVCIDACFTQKRRKTDTKQWQGPRTHPETIFIPRDEVDAMEAKVEEIRPPKKSKSKGKSSETGASVEPDYEPGMRVPTSVLDGCNDSFLAADEKRIKASTLFFADTGLMALLCWHDRVLWLVNMTSAGEKQHYALTLLMKLYEHIPESMRIGLLYDIGCQLHRSCEKFGFLGDFLNRIVFGISVFHAYGHQWPCQVIYHPRKCVGFGLTDGKGCERFWSAIKALIPSCRVSGYYNRIYTIDTQVKHIDEKSLLGLGSWLQRKWKTTVEKKNAAVEGLQAVWDLGYTEALLRDEWKAQIIEQIKPLTKQSKHLANKEIEGILALVKNRENNEKELEEYENMLEGGEYDDGLDASTVQAYIEDLQNKIKRTRKTIENKRAKLSVDVRLNLSKLIGNEFLKMRMNALAVKQRIRD</sequence>
<dbReference type="Pfam" id="PF18758">
    <property type="entry name" value="KDZ"/>
    <property type="match status" value="1"/>
</dbReference>
<dbReference type="OrthoDB" id="3364670at2759"/>
<dbReference type="InterPro" id="IPR040521">
    <property type="entry name" value="KDZ"/>
</dbReference>
<keyword evidence="1" id="KW-0175">Coiled coil</keyword>
<protein>
    <recommendedName>
        <fullName evidence="3">CxC1-like cysteine cluster associated with KDZ transposases domain-containing protein</fullName>
    </recommendedName>
</protein>
<keyword evidence="5" id="KW-1185">Reference proteome</keyword>
<accession>A0A067SE37</accession>
<evidence type="ECO:0000256" key="2">
    <source>
        <dbReference type="SAM" id="MobiDB-lite"/>
    </source>
</evidence>
<dbReference type="HOGENOM" id="CLU_004552_10_2_1"/>
<dbReference type="Proteomes" id="UP000027222">
    <property type="component" value="Unassembled WGS sequence"/>
</dbReference>
<feature type="coiled-coil region" evidence="1">
    <location>
        <begin position="663"/>
        <end position="722"/>
    </location>
</feature>
<feature type="compositionally biased region" description="Acidic residues" evidence="2">
    <location>
        <begin position="293"/>
        <end position="302"/>
    </location>
</feature>
<gene>
    <name evidence="4" type="ORF">GALMADRAFT_148253</name>
</gene>
<dbReference type="STRING" id="685588.A0A067SE37"/>
<reference evidence="5" key="1">
    <citation type="journal article" date="2014" name="Proc. Natl. Acad. Sci. U.S.A.">
        <title>Extensive sampling of basidiomycete genomes demonstrates inadequacy of the white-rot/brown-rot paradigm for wood decay fungi.</title>
        <authorList>
            <person name="Riley R."/>
            <person name="Salamov A.A."/>
            <person name="Brown D.W."/>
            <person name="Nagy L.G."/>
            <person name="Floudas D."/>
            <person name="Held B.W."/>
            <person name="Levasseur A."/>
            <person name="Lombard V."/>
            <person name="Morin E."/>
            <person name="Otillar R."/>
            <person name="Lindquist E.A."/>
            <person name="Sun H."/>
            <person name="LaButti K.M."/>
            <person name="Schmutz J."/>
            <person name="Jabbour D."/>
            <person name="Luo H."/>
            <person name="Baker S.E."/>
            <person name="Pisabarro A.G."/>
            <person name="Walton J.D."/>
            <person name="Blanchette R.A."/>
            <person name="Henrissat B."/>
            <person name="Martin F."/>
            <person name="Cullen D."/>
            <person name="Hibbett D.S."/>
            <person name="Grigoriev I.V."/>
        </authorList>
    </citation>
    <scope>NUCLEOTIDE SEQUENCE [LARGE SCALE GENOMIC DNA]</scope>
    <source>
        <strain evidence="5">CBS 339.88</strain>
    </source>
</reference>
<evidence type="ECO:0000313" key="5">
    <source>
        <dbReference type="Proteomes" id="UP000027222"/>
    </source>
</evidence>
<evidence type="ECO:0000313" key="4">
    <source>
        <dbReference type="EMBL" id="KDR65974.1"/>
    </source>
</evidence>
<feature type="compositionally biased region" description="Acidic residues" evidence="2">
    <location>
        <begin position="269"/>
        <end position="279"/>
    </location>
</feature>
<feature type="region of interest" description="Disordered" evidence="2">
    <location>
        <begin position="269"/>
        <end position="315"/>
    </location>
</feature>
<name>A0A067SE37_GALM3</name>
<dbReference type="PANTHER" id="PTHR33096:SF1">
    <property type="entry name" value="CXC1-LIKE CYSTEINE CLUSTER ASSOCIATED WITH KDZ TRANSPOSASES DOMAIN-CONTAINING PROTEIN"/>
    <property type="match status" value="1"/>
</dbReference>
<organism evidence="4 5">
    <name type="scientific">Galerina marginata (strain CBS 339.88)</name>
    <dbReference type="NCBI Taxonomy" id="685588"/>
    <lineage>
        <taxon>Eukaryota</taxon>
        <taxon>Fungi</taxon>
        <taxon>Dikarya</taxon>
        <taxon>Basidiomycota</taxon>
        <taxon>Agaricomycotina</taxon>
        <taxon>Agaricomycetes</taxon>
        <taxon>Agaricomycetidae</taxon>
        <taxon>Agaricales</taxon>
        <taxon>Agaricineae</taxon>
        <taxon>Strophariaceae</taxon>
        <taxon>Galerina</taxon>
    </lineage>
</organism>